<sequence length="299" mass="32151">MTLPEPRQTLVPSGPPISLVLGGGGAKGLAHVIVLEALDELGLKPAEVIGTSIGAIIGACYCAGMSGQDLRTYALDVFRMKPEVLRRVFAARVGRFTEMLTNGFTNPVLIDPQKLLDGLLPSTVPQTFEELAIPLKVVAADYYARVDVTFADGPLIPAVAASMAIPGAFRPVLHRGRVLIDGGTINPVAVDQASQPIVIAVDVLDGSAHDRTIDETIPDPWQALFGSVTLMMQVLSGIRLAEHRPTIHLRPPVEGFRVLDFFKVKEIFAACEPIKDNLKRRIELALDATPAELLESRKG</sequence>
<dbReference type="Proteomes" id="UP000298588">
    <property type="component" value="Chromosome"/>
</dbReference>
<accession>A0A4D7QPE9</accession>
<dbReference type="GO" id="GO:0016042">
    <property type="term" value="P:lipid catabolic process"/>
    <property type="evidence" value="ECO:0007669"/>
    <property type="project" value="UniProtKB-UniRule"/>
</dbReference>
<evidence type="ECO:0000313" key="7">
    <source>
        <dbReference type="Proteomes" id="UP000298588"/>
    </source>
</evidence>
<reference evidence="6 7" key="1">
    <citation type="submission" date="2019-04" db="EMBL/GenBank/DDBJ databases">
        <title>Phreatobacter aquaticus sp. nov.</title>
        <authorList>
            <person name="Choi A."/>
            <person name="Baek K."/>
        </authorList>
    </citation>
    <scope>NUCLEOTIDE SEQUENCE [LARGE SCALE GENOMIC DNA]</scope>
    <source>
        <strain evidence="6 7">NMCR1094</strain>
    </source>
</reference>
<feature type="active site" description="Proton acceptor" evidence="4">
    <location>
        <position position="181"/>
    </location>
</feature>
<feature type="active site" description="Nucleophile" evidence="4">
    <location>
        <position position="52"/>
    </location>
</feature>
<evidence type="ECO:0000256" key="4">
    <source>
        <dbReference type="PROSITE-ProRule" id="PRU01161"/>
    </source>
</evidence>
<feature type="short sequence motif" description="DGA/G" evidence="4">
    <location>
        <begin position="181"/>
        <end position="183"/>
    </location>
</feature>
<evidence type="ECO:0000256" key="3">
    <source>
        <dbReference type="ARBA" id="ARBA00023098"/>
    </source>
</evidence>
<dbReference type="PANTHER" id="PTHR14226:SF29">
    <property type="entry name" value="NEUROPATHY TARGET ESTERASE SWS"/>
    <property type="match status" value="1"/>
</dbReference>
<dbReference type="KEGG" id="paqt:E8L99_09830"/>
<keyword evidence="7" id="KW-1185">Reference proteome</keyword>
<protein>
    <submittedName>
        <fullName evidence="6">Patatin-like phospholipase family protein</fullName>
    </submittedName>
</protein>
<dbReference type="RefSeq" id="WP_137099364.1">
    <property type="nucleotide sequence ID" value="NZ_CP039865.1"/>
</dbReference>
<dbReference type="InterPro" id="IPR002641">
    <property type="entry name" value="PNPLA_dom"/>
</dbReference>
<keyword evidence="3 4" id="KW-0443">Lipid metabolism</keyword>
<proteinExistence type="predicted"/>
<feature type="short sequence motif" description="GXSXG" evidence="4">
    <location>
        <begin position="50"/>
        <end position="54"/>
    </location>
</feature>
<dbReference type="SUPFAM" id="SSF52151">
    <property type="entry name" value="FabD/lysophospholipase-like"/>
    <property type="match status" value="1"/>
</dbReference>
<dbReference type="InterPro" id="IPR016035">
    <property type="entry name" value="Acyl_Trfase/lysoPLipase"/>
</dbReference>
<dbReference type="Gene3D" id="3.40.1090.10">
    <property type="entry name" value="Cytosolic phospholipase A2 catalytic domain"/>
    <property type="match status" value="2"/>
</dbReference>
<dbReference type="EMBL" id="CP039865">
    <property type="protein sequence ID" value="QCK86032.1"/>
    <property type="molecule type" value="Genomic_DNA"/>
</dbReference>
<feature type="short sequence motif" description="GXGXXG" evidence="4">
    <location>
        <begin position="23"/>
        <end position="28"/>
    </location>
</feature>
<dbReference type="OrthoDB" id="5290098at2"/>
<dbReference type="PANTHER" id="PTHR14226">
    <property type="entry name" value="NEUROPATHY TARGET ESTERASE/SWISS CHEESE D.MELANOGASTER"/>
    <property type="match status" value="1"/>
</dbReference>
<keyword evidence="2 4" id="KW-0442">Lipid degradation</keyword>
<organism evidence="6 7">
    <name type="scientific">Phreatobacter aquaticus</name>
    <dbReference type="NCBI Taxonomy" id="2570229"/>
    <lineage>
        <taxon>Bacteria</taxon>
        <taxon>Pseudomonadati</taxon>
        <taxon>Pseudomonadota</taxon>
        <taxon>Alphaproteobacteria</taxon>
        <taxon>Hyphomicrobiales</taxon>
        <taxon>Phreatobacteraceae</taxon>
        <taxon>Phreatobacter</taxon>
    </lineage>
</organism>
<keyword evidence="1 4" id="KW-0378">Hydrolase</keyword>
<dbReference type="InterPro" id="IPR050301">
    <property type="entry name" value="NTE"/>
</dbReference>
<dbReference type="GO" id="GO:0016787">
    <property type="term" value="F:hydrolase activity"/>
    <property type="evidence" value="ECO:0007669"/>
    <property type="project" value="UniProtKB-UniRule"/>
</dbReference>
<evidence type="ECO:0000256" key="1">
    <source>
        <dbReference type="ARBA" id="ARBA00022801"/>
    </source>
</evidence>
<dbReference type="AlphaFoldDB" id="A0A4D7QPE9"/>
<name>A0A4D7QPE9_9HYPH</name>
<gene>
    <name evidence="6" type="ORF">E8L99_09830</name>
</gene>
<feature type="domain" description="PNPLA" evidence="5">
    <location>
        <begin position="19"/>
        <end position="194"/>
    </location>
</feature>
<dbReference type="PROSITE" id="PS51635">
    <property type="entry name" value="PNPLA"/>
    <property type="match status" value="1"/>
</dbReference>
<evidence type="ECO:0000256" key="2">
    <source>
        <dbReference type="ARBA" id="ARBA00022963"/>
    </source>
</evidence>
<evidence type="ECO:0000259" key="5">
    <source>
        <dbReference type="PROSITE" id="PS51635"/>
    </source>
</evidence>
<dbReference type="Pfam" id="PF01734">
    <property type="entry name" value="Patatin"/>
    <property type="match status" value="1"/>
</dbReference>
<evidence type="ECO:0000313" key="6">
    <source>
        <dbReference type="EMBL" id="QCK86032.1"/>
    </source>
</evidence>